<accession>A0A5J4VD10</accession>
<evidence type="ECO:0000256" key="1">
    <source>
        <dbReference type="ARBA" id="ARBA00007191"/>
    </source>
</evidence>
<dbReference type="SMART" id="SM00960">
    <property type="entry name" value="Robl_LC7"/>
    <property type="match status" value="1"/>
</dbReference>
<dbReference type="Pfam" id="PF03259">
    <property type="entry name" value="Robl_LC7"/>
    <property type="match status" value="1"/>
</dbReference>
<proteinExistence type="inferred from homology"/>
<dbReference type="Proteomes" id="UP000324800">
    <property type="component" value="Unassembled WGS sequence"/>
</dbReference>
<dbReference type="Gene3D" id="3.30.450.30">
    <property type="entry name" value="Dynein light chain 2a, cytoplasmic"/>
    <property type="match status" value="1"/>
</dbReference>
<dbReference type="AlphaFoldDB" id="A0A5J4VD10"/>
<dbReference type="InterPro" id="IPR004942">
    <property type="entry name" value="Roadblock/LAMTOR2_dom"/>
</dbReference>
<evidence type="ECO:0000313" key="4">
    <source>
        <dbReference type="Proteomes" id="UP000324800"/>
    </source>
</evidence>
<comment type="caution">
    <text evidence="3">The sequence shown here is derived from an EMBL/GenBank/DDBJ whole genome shotgun (WGS) entry which is preliminary data.</text>
</comment>
<dbReference type="PANTHER" id="PTHR10779">
    <property type="entry name" value="DYNEIN LIGHT CHAIN ROADBLOCK"/>
    <property type="match status" value="1"/>
</dbReference>
<feature type="domain" description="Roadblock/LAMTOR2" evidence="2">
    <location>
        <begin position="14"/>
        <end position="115"/>
    </location>
</feature>
<gene>
    <name evidence="3" type="ORF">EZS28_024019</name>
</gene>
<reference evidence="3 4" key="1">
    <citation type="submission" date="2019-03" db="EMBL/GenBank/DDBJ databases">
        <title>Single cell metagenomics reveals metabolic interactions within the superorganism composed of flagellate Streblomastix strix and complex community of Bacteroidetes bacteria on its surface.</title>
        <authorList>
            <person name="Treitli S.C."/>
            <person name="Kolisko M."/>
            <person name="Husnik F."/>
            <person name="Keeling P."/>
            <person name="Hampl V."/>
        </authorList>
    </citation>
    <scope>NUCLEOTIDE SEQUENCE [LARGE SCALE GENOMIC DNA]</scope>
    <source>
        <strain evidence="3">ST1C</strain>
    </source>
</reference>
<organism evidence="3 4">
    <name type="scientific">Streblomastix strix</name>
    <dbReference type="NCBI Taxonomy" id="222440"/>
    <lineage>
        <taxon>Eukaryota</taxon>
        <taxon>Metamonada</taxon>
        <taxon>Preaxostyla</taxon>
        <taxon>Oxymonadida</taxon>
        <taxon>Streblomastigidae</taxon>
        <taxon>Streblomastix</taxon>
    </lineage>
</organism>
<protein>
    <submittedName>
        <fullName evidence="3">Putative dynein light chain roadblock-type 2</fullName>
    </submittedName>
</protein>
<name>A0A5J4VD10_9EUKA</name>
<comment type="similarity">
    <text evidence="1">Belongs to the GAMAD family.</text>
</comment>
<dbReference type="OrthoDB" id="9985637at2759"/>
<evidence type="ECO:0000313" key="3">
    <source>
        <dbReference type="EMBL" id="KAA6380456.1"/>
    </source>
</evidence>
<dbReference type="SUPFAM" id="SSF103196">
    <property type="entry name" value="Roadblock/LC7 domain"/>
    <property type="match status" value="1"/>
</dbReference>
<evidence type="ECO:0000259" key="2">
    <source>
        <dbReference type="SMART" id="SM00960"/>
    </source>
</evidence>
<dbReference type="EMBL" id="SNRW01007886">
    <property type="protein sequence ID" value="KAA6380456.1"/>
    <property type="molecule type" value="Genomic_DNA"/>
</dbReference>
<sequence length="121" mass="13498">MARTSAMPSALSEVENTMNRINMHPGVQGLFVTMADESSGEYGALKTRVLFRDEESDVAMKRDQYSACCTALATQAKTATRDLDPTDELKFIRIRTKKVEIMIAPEKDYTLFCVQDPNAKA</sequence>